<keyword evidence="9" id="KW-1185">Reference proteome</keyword>
<evidence type="ECO:0000313" key="8">
    <source>
        <dbReference type="EMBL" id="GAA2027109.1"/>
    </source>
</evidence>
<dbReference type="PROSITE" id="PS50850">
    <property type="entry name" value="MFS"/>
    <property type="match status" value="1"/>
</dbReference>
<dbReference type="PANTHER" id="PTHR42718:SF39">
    <property type="entry name" value="ACTINORHODIN TRANSPORTER-RELATED"/>
    <property type="match status" value="1"/>
</dbReference>
<evidence type="ECO:0000256" key="3">
    <source>
        <dbReference type="ARBA" id="ARBA00022989"/>
    </source>
</evidence>
<keyword evidence="2 6" id="KW-0812">Transmembrane</keyword>
<feature type="transmembrane region" description="Helical" evidence="6">
    <location>
        <begin position="113"/>
        <end position="136"/>
    </location>
</feature>
<evidence type="ECO:0000313" key="9">
    <source>
        <dbReference type="Proteomes" id="UP001500751"/>
    </source>
</evidence>
<keyword evidence="4 6" id="KW-0472">Membrane</keyword>
<feature type="transmembrane region" description="Helical" evidence="6">
    <location>
        <begin position="234"/>
        <end position="253"/>
    </location>
</feature>
<keyword evidence="3 6" id="KW-1133">Transmembrane helix</keyword>
<proteinExistence type="predicted"/>
<dbReference type="InterPro" id="IPR020846">
    <property type="entry name" value="MFS_dom"/>
</dbReference>
<feature type="domain" description="Major facilitator superfamily (MFS) profile" evidence="7">
    <location>
        <begin position="43"/>
        <end position="499"/>
    </location>
</feature>
<feature type="transmembrane region" description="Helical" evidence="6">
    <location>
        <begin position="301"/>
        <end position="324"/>
    </location>
</feature>
<reference evidence="8 9" key="1">
    <citation type="journal article" date="2019" name="Int. J. Syst. Evol. Microbiol.">
        <title>The Global Catalogue of Microorganisms (GCM) 10K type strain sequencing project: providing services to taxonomists for standard genome sequencing and annotation.</title>
        <authorList>
            <consortium name="The Broad Institute Genomics Platform"/>
            <consortium name="The Broad Institute Genome Sequencing Center for Infectious Disease"/>
            <person name="Wu L."/>
            <person name="Ma J."/>
        </authorList>
    </citation>
    <scope>NUCLEOTIDE SEQUENCE [LARGE SCALE GENOMIC DNA]</scope>
    <source>
        <strain evidence="8 9">JCM 16014</strain>
    </source>
</reference>
<evidence type="ECO:0000256" key="1">
    <source>
        <dbReference type="ARBA" id="ARBA00004651"/>
    </source>
</evidence>
<dbReference type="Pfam" id="PF07690">
    <property type="entry name" value="MFS_1"/>
    <property type="match status" value="1"/>
</dbReference>
<evidence type="ECO:0000256" key="5">
    <source>
        <dbReference type="SAM" id="MobiDB-lite"/>
    </source>
</evidence>
<gene>
    <name evidence="8" type="ORF">GCM10009839_27200</name>
</gene>
<feature type="transmembrane region" description="Helical" evidence="6">
    <location>
        <begin position="473"/>
        <end position="492"/>
    </location>
</feature>
<organism evidence="8 9">
    <name type="scientific">Catenulispora yoronensis</name>
    <dbReference type="NCBI Taxonomy" id="450799"/>
    <lineage>
        <taxon>Bacteria</taxon>
        <taxon>Bacillati</taxon>
        <taxon>Actinomycetota</taxon>
        <taxon>Actinomycetes</taxon>
        <taxon>Catenulisporales</taxon>
        <taxon>Catenulisporaceae</taxon>
        <taxon>Catenulispora</taxon>
    </lineage>
</organism>
<evidence type="ECO:0000256" key="6">
    <source>
        <dbReference type="SAM" id="Phobius"/>
    </source>
</evidence>
<protein>
    <submittedName>
        <fullName evidence="8">MFS transporter</fullName>
    </submittedName>
</protein>
<feature type="transmembrane region" description="Helical" evidence="6">
    <location>
        <begin position="202"/>
        <end position="222"/>
    </location>
</feature>
<sequence>MPPARIVNTEQGPQRDSGPVETKPQALRVAEPTDAEPSPKRGLVPVLLAGQAMASMDTSIVTVAAPDIRTDLHASGGALQLIVTGYVLAFAVTLVICARLGDRYGHGVMFRRGLVAFMLTSAACGAAPSAAALAVFRVVQGVSAALMVPQVLSVIQLGFRGRALARAIGWYSMVLALGVAAGQVAGGVLVAADLFGTGWRPIFWVNVVVGSAVSAVAGRVLPARPGNRTGGMDPIGALLLAVAMTGLVVPLAVGREHGWPLWTWCSLSAGGVLVIAFTGWERRVTARGGTPLLDLRVLSRPAVRPGLAACWLVMGCYSAVAFVLTLHLQSGLGFSPLRAGVTFLPYTFGFAAVGLTWSRMPTHVRALLPVGGPVAFAVAFSALAASAASAASHHHWPTVLAPPLLAVAGAGHAAGFSPLLARVTESAGPGPASAVSALANTGSLLASVLAVAGLGGVYLTFAGPAFTTSAEGLARVAWCVVGLLALGAVCAARSTRARP</sequence>
<dbReference type="Proteomes" id="UP001500751">
    <property type="component" value="Unassembled WGS sequence"/>
</dbReference>
<evidence type="ECO:0000256" key="2">
    <source>
        <dbReference type="ARBA" id="ARBA00022692"/>
    </source>
</evidence>
<feature type="region of interest" description="Disordered" evidence="5">
    <location>
        <begin position="1"/>
        <end position="41"/>
    </location>
</feature>
<feature type="transmembrane region" description="Helical" evidence="6">
    <location>
        <begin position="259"/>
        <end position="280"/>
    </location>
</feature>
<feature type="transmembrane region" description="Helical" evidence="6">
    <location>
        <begin position="367"/>
        <end position="388"/>
    </location>
</feature>
<feature type="transmembrane region" description="Helical" evidence="6">
    <location>
        <begin position="400"/>
        <end position="421"/>
    </location>
</feature>
<evidence type="ECO:0000256" key="4">
    <source>
        <dbReference type="ARBA" id="ARBA00023136"/>
    </source>
</evidence>
<feature type="transmembrane region" description="Helical" evidence="6">
    <location>
        <begin position="171"/>
        <end position="196"/>
    </location>
</feature>
<dbReference type="Gene3D" id="1.20.1720.10">
    <property type="entry name" value="Multidrug resistance protein D"/>
    <property type="match status" value="1"/>
</dbReference>
<dbReference type="InterPro" id="IPR011701">
    <property type="entry name" value="MFS"/>
</dbReference>
<comment type="subcellular location">
    <subcellularLocation>
        <location evidence="1">Cell membrane</location>
        <topology evidence="1">Multi-pass membrane protein</topology>
    </subcellularLocation>
</comment>
<name>A0ABN2U326_9ACTN</name>
<comment type="caution">
    <text evidence="8">The sequence shown here is derived from an EMBL/GenBank/DDBJ whole genome shotgun (WGS) entry which is preliminary data.</text>
</comment>
<accession>A0ABN2U326</accession>
<dbReference type="SUPFAM" id="SSF103473">
    <property type="entry name" value="MFS general substrate transporter"/>
    <property type="match status" value="1"/>
</dbReference>
<dbReference type="InterPro" id="IPR036259">
    <property type="entry name" value="MFS_trans_sf"/>
</dbReference>
<evidence type="ECO:0000259" key="7">
    <source>
        <dbReference type="PROSITE" id="PS50850"/>
    </source>
</evidence>
<feature type="transmembrane region" description="Helical" evidence="6">
    <location>
        <begin position="78"/>
        <end position="101"/>
    </location>
</feature>
<feature type="transmembrane region" description="Helical" evidence="6">
    <location>
        <begin position="442"/>
        <end position="461"/>
    </location>
</feature>
<feature type="transmembrane region" description="Helical" evidence="6">
    <location>
        <begin position="336"/>
        <end position="355"/>
    </location>
</feature>
<dbReference type="CDD" id="cd17321">
    <property type="entry name" value="MFS_MMR_MDR_like"/>
    <property type="match status" value="1"/>
</dbReference>
<dbReference type="PANTHER" id="PTHR42718">
    <property type="entry name" value="MAJOR FACILITATOR SUPERFAMILY MULTIDRUG TRANSPORTER MFSC"/>
    <property type="match status" value="1"/>
</dbReference>
<feature type="transmembrane region" description="Helical" evidence="6">
    <location>
        <begin position="142"/>
        <end position="159"/>
    </location>
</feature>
<dbReference type="EMBL" id="BAAAQN010000013">
    <property type="protein sequence ID" value="GAA2027109.1"/>
    <property type="molecule type" value="Genomic_DNA"/>
</dbReference>